<dbReference type="SUPFAM" id="SSF51445">
    <property type="entry name" value="(Trans)glycosidases"/>
    <property type="match status" value="1"/>
</dbReference>
<dbReference type="GO" id="GO:0009251">
    <property type="term" value="P:glucan catabolic process"/>
    <property type="evidence" value="ECO:0007669"/>
    <property type="project" value="TreeGrafter"/>
</dbReference>
<evidence type="ECO:0000256" key="5">
    <source>
        <dbReference type="RuleBase" id="RU361153"/>
    </source>
</evidence>
<evidence type="ECO:0000256" key="2">
    <source>
        <dbReference type="ARBA" id="ARBA00022801"/>
    </source>
</evidence>
<evidence type="ECO:0000313" key="7">
    <source>
        <dbReference type="EMBL" id="KAK3210421.1"/>
    </source>
</evidence>
<evidence type="ECO:0000259" key="6">
    <source>
        <dbReference type="Pfam" id="PF00150"/>
    </source>
</evidence>
<dbReference type="Proteomes" id="UP001280581">
    <property type="component" value="Unassembled WGS sequence"/>
</dbReference>
<dbReference type="InterPro" id="IPR001547">
    <property type="entry name" value="Glyco_hydro_5"/>
</dbReference>
<gene>
    <name evidence="7" type="ORF">GRF29_44g2616021</name>
</gene>
<dbReference type="AlphaFoldDB" id="A0AAN6M083"/>
<feature type="domain" description="Glycoside hydrolase family 5" evidence="6">
    <location>
        <begin position="135"/>
        <end position="359"/>
    </location>
</feature>
<sequence>MLSPTFAIFQVTAVSPSYTLFLQTTRSSLVATRYLNMRVPTSVALIVAATSSITHASPTSTLRERSVAYDWASTTDKVRGVNIGGWLVLEPFITPSILWQHSSDDWPVHDEWTLCQKIGQSECKKALTAHWDTFVQLEDFQKIRNAGFNLVRIPVGYWSFLDIEWGYVSGAGPYLDKAIQWARETGLKVVIDLHGAPKSQNGFDHSGHKLERPQWGDGDSIPNTHRVLKVLEEKYAGWWMQDVVVAIQPLNEPFLVELDDEMVKQFYRDSYYNLRLINSDMPMMMHDGFERPSWLNNFLTPSDNNAQNVIVDHHEYQIFNAYQVAWSTEQHRQSVCKAADYWADSDKWMVVGEWSGAMTDCAPHLNGFKAGNRHEGTFSDGWWMGRCWGGDSNLSGEVKYWSDAWKDEVRKYIETQLEAFEAKTRGWIFWNFKTEGSAGEWDLFQLLDYGVFPQPITDRKF</sequence>
<dbReference type="GO" id="GO:0009986">
    <property type="term" value="C:cell surface"/>
    <property type="evidence" value="ECO:0007669"/>
    <property type="project" value="TreeGrafter"/>
</dbReference>
<dbReference type="PANTHER" id="PTHR31297">
    <property type="entry name" value="GLUCAN ENDO-1,6-BETA-GLUCOSIDASE B"/>
    <property type="match status" value="1"/>
</dbReference>
<dbReference type="GO" id="GO:0004338">
    <property type="term" value="F:glucan exo-1,3-beta-glucosidase activity"/>
    <property type="evidence" value="ECO:0007669"/>
    <property type="project" value="TreeGrafter"/>
</dbReference>
<dbReference type="Gene3D" id="3.20.20.80">
    <property type="entry name" value="Glycosidases"/>
    <property type="match status" value="1"/>
</dbReference>
<dbReference type="InterPro" id="IPR017853">
    <property type="entry name" value="GH"/>
</dbReference>
<keyword evidence="8" id="KW-1185">Reference proteome</keyword>
<keyword evidence="2 5" id="KW-0378">Hydrolase</keyword>
<dbReference type="Pfam" id="PF00150">
    <property type="entry name" value="Cellulase"/>
    <property type="match status" value="1"/>
</dbReference>
<accession>A0AAN6M083</accession>
<dbReference type="PANTHER" id="PTHR31297:SF8">
    <property type="entry name" value="GLYCOSIDE HYDROLASE FAMILY 5 DOMAIN-CONTAINING PROTEIN"/>
    <property type="match status" value="1"/>
</dbReference>
<feature type="non-terminal residue" evidence="7">
    <location>
        <position position="461"/>
    </location>
</feature>
<evidence type="ECO:0000256" key="1">
    <source>
        <dbReference type="ARBA" id="ARBA00005641"/>
    </source>
</evidence>
<dbReference type="EMBL" id="WVTA01000005">
    <property type="protein sequence ID" value="KAK3210421.1"/>
    <property type="molecule type" value="Genomic_DNA"/>
</dbReference>
<keyword evidence="4" id="KW-0961">Cell wall biogenesis/degradation</keyword>
<evidence type="ECO:0000256" key="3">
    <source>
        <dbReference type="ARBA" id="ARBA00023295"/>
    </source>
</evidence>
<proteinExistence type="inferred from homology"/>
<evidence type="ECO:0000313" key="8">
    <source>
        <dbReference type="Proteomes" id="UP001280581"/>
    </source>
</evidence>
<organism evidence="7 8">
    <name type="scientific">Pseudopithomyces chartarum</name>
    <dbReference type="NCBI Taxonomy" id="1892770"/>
    <lineage>
        <taxon>Eukaryota</taxon>
        <taxon>Fungi</taxon>
        <taxon>Dikarya</taxon>
        <taxon>Ascomycota</taxon>
        <taxon>Pezizomycotina</taxon>
        <taxon>Dothideomycetes</taxon>
        <taxon>Pleosporomycetidae</taxon>
        <taxon>Pleosporales</taxon>
        <taxon>Massarineae</taxon>
        <taxon>Didymosphaeriaceae</taxon>
        <taxon>Pseudopithomyces</taxon>
    </lineage>
</organism>
<dbReference type="GO" id="GO:0071555">
    <property type="term" value="P:cell wall organization"/>
    <property type="evidence" value="ECO:0007669"/>
    <property type="project" value="UniProtKB-KW"/>
</dbReference>
<name>A0AAN6M083_9PLEO</name>
<dbReference type="GO" id="GO:0005576">
    <property type="term" value="C:extracellular region"/>
    <property type="evidence" value="ECO:0007669"/>
    <property type="project" value="TreeGrafter"/>
</dbReference>
<protein>
    <recommendedName>
        <fullName evidence="6">Glycoside hydrolase family 5 domain-containing protein</fullName>
    </recommendedName>
</protein>
<keyword evidence="3 5" id="KW-0326">Glycosidase</keyword>
<evidence type="ECO:0000256" key="4">
    <source>
        <dbReference type="ARBA" id="ARBA00023316"/>
    </source>
</evidence>
<dbReference type="InterPro" id="IPR050386">
    <property type="entry name" value="Glycosyl_hydrolase_5"/>
</dbReference>
<reference evidence="7 8" key="1">
    <citation type="submission" date="2021-02" db="EMBL/GenBank/DDBJ databases">
        <title>Genome assembly of Pseudopithomyces chartarum.</title>
        <authorList>
            <person name="Jauregui R."/>
            <person name="Singh J."/>
            <person name="Voisey C."/>
        </authorList>
    </citation>
    <scope>NUCLEOTIDE SEQUENCE [LARGE SCALE GENOMIC DNA]</scope>
    <source>
        <strain evidence="7 8">AGR01</strain>
    </source>
</reference>
<comment type="similarity">
    <text evidence="1 5">Belongs to the glycosyl hydrolase 5 (cellulase A) family.</text>
</comment>
<comment type="caution">
    <text evidence="7">The sequence shown here is derived from an EMBL/GenBank/DDBJ whole genome shotgun (WGS) entry which is preliminary data.</text>
</comment>